<dbReference type="InterPro" id="IPR036291">
    <property type="entry name" value="NAD(P)-bd_dom_sf"/>
</dbReference>
<dbReference type="InterPro" id="IPR020904">
    <property type="entry name" value="Sc_DH/Rdtase_CS"/>
</dbReference>
<dbReference type="EMBL" id="BSOJ01000004">
    <property type="protein sequence ID" value="GLR25123.1"/>
    <property type="molecule type" value="Genomic_DNA"/>
</dbReference>
<comment type="similarity">
    <text evidence="1 3">Belongs to the short-chain dehydrogenases/reductases (SDR) family.</text>
</comment>
<dbReference type="InterPro" id="IPR002347">
    <property type="entry name" value="SDR_fam"/>
</dbReference>
<keyword evidence="2" id="KW-0560">Oxidoreductase</keyword>
<dbReference type="SMART" id="SM00822">
    <property type="entry name" value="PKS_KR"/>
    <property type="match status" value="1"/>
</dbReference>
<reference evidence="6" key="1">
    <citation type="journal article" date="2019" name="Int. J. Syst. Evol. Microbiol.">
        <title>The Global Catalogue of Microorganisms (GCM) 10K type strain sequencing project: providing services to taxonomists for standard genome sequencing and annotation.</title>
        <authorList>
            <consortium name="The Broad Institute Genomics Platform"/>
            <consortium name="The Broad Institute Genome Sequencing Center for Infectious Disease"/>
            <person name="Wu L."/>
            <person name="Ma J."/>
        </authorList>
    </citation>
    <scope>NUCLEOTIDE SEQUENCE [LARGE SCALE GENOMIC DNA]</scope>
    <source>
        <strain evidence="6">NBRC 105857</strain>
    </source>
</reference>
<evidence type="ECO:0000256" key="1">
    <source>
        <dbReference type="ARBA" id="ARBA00006484"/>
    </source>
</evidence>
<dbReference type="Pfam" id="PF00106">
    <property type="entry name" value="adh_short"/>
    <property type="match status" value="1"/>
</dbReference>
<dbReference type="PRINTS" id="PR00080">
    <property type="entry name" value="SDRFAMILY"/>
</dbReference>
<dbReference type="InterPro" id="IPR057326">
    <property type="entry name" value="KR_dom"/>
</dbReference>
<name>A0ABQ5YQC3_9BURK</name>
<comment type="caution">
    <text evidence="5">The sequence shown here is derived from an EMBL/GenBank/DDBJ whole genome shotgun (WGS) entry which is preliminary data.</text>
</comment>
<keyword evidence="6" id="KW-1185">Reference proteome</keyword>
<dbReference type="Gene3D" id="3.40.50.720">
    <property type="entry name" value="NAD(P)-binding Rossmann-like Domain"/>
    <property type="match status" value="1"/>
</dbReference>
<dbReference type="RefSeq" id="WP_284279438.1">
    <property type="nucleotide sequence ID" value="NZ_BSOJ01000004.1"/>
</dbReference>
<evidence type="ECO:0000256" key="2">
    <source>
        <dbReference type="ARBA" id="ARBA00023002"/>
    </source>
</evidence>
<proteinExistence type="inferred from homology"/>
<gene>
    <name evidence="5" type="ORF">GCM10007875_02100</name>
</gene>
<dbReference type="PROSITE" id="PS00061">
    <property type="entry name" value="ADH_SHORT"/>
    <property type="match status" value="1"/>
</dbReference>
<sequence length="272" mass="29503">MSGIRNKVILVTGASEGIGAALAIRLAPGNKLVLVARRLDKLREVALQVEDAGGKALCIACDVSEQDQCERMVDQAVQAYGRMDVVINNAGVSMHAWFEDIEDLGTFERLFRINVMSMIWITKRILPAIKESKGLIVGVSSLAGKTGVPARTTYCTSKFAMSGFMEALRIELMGTGVDVCAIFPGVVDTEIRRNGLNAKGQKANVSGLSETGAMSVEQCVEEMVAAMESRKREWVMTAQGRLGLKLKPFIPQVIDNMARKALDKEHGGKQSE</sequence>
<accession>A0ABQ5YQC3</accession>
<dbReference type="NCBIfam" id="NF004825">
    <property type="entry name" value="PRK06181.1"/>
    <property type="match status" value="1"/>
</dbReference>
<dbReference type="PRINTS" id="PR00081">
    <property type="entry name" value="GDHRDH"/>
</dbReference>
<evidence type="ECO:0000259" key="4">
    <source>
        <dbReference type="SMART" id="SM00822"/>
    </source>
</evidence>
<evidence type="ECO:0000256" key="3">
    <source>
        <dbReference type="RuleBase" id="RU000363"/>
    </source>
</evidence>
<dbReference type="Proteomes" id="UP001156664">
    <property type="component" value="Unassembled WGS sequence"/>
</dbReference>
<dbReference type="PANTHER" id="PTHR44196:SF1">
    <property type="entry name" value="DEHYDROGENASE_REDUCTASE SDR FAMILY MEMBER 7B"/>
    <property type="match status" value="1"/>
</dbReference>
<organism evidence="5 6">
    <name type="scientific">Limnobacter litoralis</name>
    <dbReference type="NCBI Taxonomy" id="481366"/>
    <lineage>
        <taxon>Bacteria</taxon>
        <taxon>Pseudomonadati</taxon>
        <taxon>Pseudomonadota</taxon>
        <taxon>Betaproteobacteria</taxon>
        <taxon>Burkholderiales</taxon>
        <taxon>Burkholderiaceae</taxon>
        <taxon>Limnobacter</taxon>
    </lineage>
</organism>
<dbReference type="PANTHER" id="PTHR44196">
    <property type="entry name" value="DEHYDROGENASE/REDUCTASE SDR FAMILY MEMBER 7B"/>
    <property type="match status" value="1"/>
</dbReference>
<evidence type="ECO:0000313" key="5">
    <source>
        <dbReference type="EMBL" id="GLR25123.1"/>
    </source>
</evidence>
<protein>
    <submittedName>
        <fullName evidence="5">Short chain dehydrogenase</fullName>
    </submittedName>
</protein>
<dbReference type="SUPFAM" id="SSF51735">
    <property type="entry name" value="NAD(P)-binding Rossmann-fold domains"/>
    <property type="match status" value="1"/>
</dbReference>
<feature type="domain" description="Ketoreductase" evidence="4">
    <location>
        <begin position="7"/>
        <end position="189"/>
    </location>
</feature>
<evidence type="ECO:0000313" key="6">
    <source>
        <dbReference type="Proteomes" id="UP001156664"/>
    </source>
</evidence>